<dbReference type="InterPro" id="IPR018060">
    <property type="entry name" value="HTH_AraC"/>
</dbReference>
<evidence type="ECO:0000259" key="4">
    <source>
        <dbReference type="PROSITE" id="PS01124"/>
    </source>
</evidence>
<reference evidence="5 6" key="1">
    <citation type="submission" date="2024-02" db="EMBL/GenBank/DDBJ databases">
        <title>Bifidobacterium honeyensis sp. nov., isolated from the comb honey.</title>
        <authorList>
            <person name="Liu W."/>
            <person name="Li Y."/>
        </authorList>
    </citation>
    <scope>NUCLEOTIDE SEQUENCE [LARGE SCALE GENOMIC DNA]</scope>
    <source>
        <strain evidence="5 6">IMAU50988</strain>
    </source>
</reference>
<dbReference type="InterPro" id="IPR020449">
    <property type="entry name" value="Tscrpt_reg_AraC-type_HTH"/>
</dbReference>
<name>A0ABU8ZP37_9BIFI</name>
<keyword evidence="2" id="KW-0238">DNA-binding</keyword>
<keyword evidence="6" id="KW-1185">Reference proteome</keyword>
<dbReference type="Pfam" id="PF12833">
    <property type="entry name" value="HTH_18"/>
    <property type="match status" value="1"/>
</dbReference>
<organism evidence="5 6">
    <name type="scientific">Bifidobacterium favimelis</name>
    <dbReference type="NCBI Taxonomy" id="3122979"/>
    <lineage>
        <taxon>Bacteria</taxon>
        <taxon>Bacillati</taxon>
        <taxon>Actinomycetota</taxon>
        <taxon>Actinomycetes</taxon>
        <taxon>Bifidobacteriales</taxon>
        <taxon>Bifidobacteriaceae</taxon>
        <taxon>Bifidobacterium</taxon>
    </lineage>
</organism>
<dbReference type="InterPro" id="IPR003313">
    <property type="entry name" value="AraC-bd"/>
</dbReference>
<dbReference type="PROSITE" id="PS01124">
    <property type="entry name" value="HTH_ARAC_FAMILY_2"/>
    <property type="match status" value="1"/>
</dbReference>
<dbReference type="PANTHER" id="PTHR43280:SF28">
    <property type="entry name" value="HTH-TYPE TRANSCRIPTIONAL ACTIVATOR RHAS"/>
    <property type="match status" value="1"/>
</dbReference>
<dbReference type="InterPro" id="IPR018062">
    <property type="entry name" value="HTH_AraC-typ_CS"/>
</dbReference>
<protein>
    <submittedName>
        <fullName evidence="5">AraC family transcriptional regulator</fullName>
    </submittedName>
</protein>
<comment type="caution">
    <text evidence="5">The sequence shown here is derived from an EMBL/GenBank/DDBJ whole genome shotgun (WGS) entry which is preliminary data.</text>
</comment>
<dbReference type="Pfam" id="PF02311">
    <property type="entry name" value="AraC_binding"/>
    <property type="match status" value="1"/>
</dbReference>
<dbReference type="RefSeq" id="WP_340469523.1">
    <property type="nucleotide sequence ID" value="NZ_JBANBB010000001.1"/>
</dbReference>
<evidence type="ECO:0000256" key="3">
    <source>
        <dbReference type="ARBA" id="ARBA00023163"/>
    </source>
</evidence>
<dbReference type="InterPro" id="IPR009057">
    <property type="entry name" value="Homeodomain-like_sf"/>
</dbReference>
<dbReference type="PRINTS" id="PR00032">
    <property type="entry name" value="HTHARAC"/>
</dbReference>
<evidence type="ECO:0000313" key="5">
    <source>
        <dbReference type="EMBL" id="MEK0306953.1"/>
    </source>
</evidence>
<dbReference type="PROSITE" id="PS00041">
    <property type="entry name" value="HTH_ARAC_FAMILY_1"/>
    <property type="match status" value="1"/>
</dbReference>
<dbReference type="InterPro" id="IPR037923">
    <property type="entry name" value="HTH-like"/>
</dbReference>
<dbReference type="EMBL" id="JBANBB010000001">
    <property type="protein sequence ID" value="MEK0306953.1"/>
    <property type="molecule type" value="Genomic_DNA"/>
</dbReference>
<dbReference type="SMART" id="SM00342">
    <property type="entry name" value="HTH_ARAC"/>
    <property type="match status" value="1"/>
</dbReference>
<gene>
    <name evidence="5" type="ORF">V8P97_05700</name>
</gene>
<keyword evidence="3" id="KW-0804">Transcription</keyword>
<keyword evidence="1" id="KW-0805">Transcription regulation</keyword>
<evidence type="ECO:0000313" key="6">
    <source>
        <dbReference type="Proteomes" id="UP001373159"/>
    </source>
</evidence>
<dbReference type="SUPFAM" id="SSF51215">
    <property type="entry name" value="Regulatory protein AraC"/>
    <property type="match status" value="1"/>
</dbReference>
<proteinExistence type="predicted"/>
<feature type="domain" description="HTH araC/xylS-type" evidence="4">
    <location>
        <begin position="176"/>
        <end position="274"/>
    </location>
</feature>
<dbReference type="SUPFAM" id="SSF46689">
    <property type="entry name" value="Homeodomain-like"/>
    <property type="match status" value="2"/>
</dbReference>
<accession>A0ABU8ZP37</accession>
<dbReference type="PANTHER" id="PTHR43280">
    <property type="entry name" value="ARAC-FAMILY TRANSCRIPTIONAL REGULATOR"/>
    <property type="match status" value="1"/>
</dbReference>
<evidence type="ECO:0000256" key="2">
    <source>
        <dbReference type="ARBA" id="ARBA00023125"/>
    </source>
</evidence>
<sequence>MTYFCDEEPHPLPELISAGTFIGEAGWKHDRRVINSYEIICLTQGVLPIQIGDDRYMAGPGTFLLVPPLVEHQGFRPIGGGLKFDWFHFSLTGLHPADQPGSGDGAPDRPSILLPGYSEELVMDRIHVITNQLLDVYEMGGDQEYLNCILACILHEVTMQTRRTFREQPMDPHGLQPVHDWIRIHALGPISLEQIADYFNYNKSYLSRIYKKRFGINISREIERFRMEAAKSLLVETDDTVDEIGSIVGYNDAKYFMKTFKRNTGITPTRYRRTFNQRHFNSH</sequence>
<dbReference type="Gene3D" id="1.10.10.60">
    <property type="entry name" value="Homeodomain-like"/>
    <property type="match status" value="2"/>
</dbReference>
<evidence type="ECO:0000256" key="1">
    <source>
        <dbReference type="ARBA" id="ARBA00023015"/>
    </source>
</evidence>
<dbReference type="Proteomes" id="UP001373159">
    <property type="component" value="Unassembled WGS sequence"/>
</dbReference>